<protein>
    <recommendedName>
        <fullName evidence="4">Lipoprotein</fullName>
    </recommendedName>
</protein>
<dbReference type="EMBL" id="JAAXOY010000232">
    <property type="protein sequence ID" value="NKY39907.1"/>
    <property type="molecule type" value="Genomic_DNA"/>
</dbReference>
<keyword evidence="3" id="KW-1185">Reference proteome</keyword>
<keyword evidence="1" id="KW-0732">Signal</keyword>
<proteinExistence type="predicted"/>
<feature type="chain" id="PRO_5045421750" description="Lipoprotein" evidence="1">
    <location>
        <begin position="22"/>
        <end position="127"/>
    </location>
</feature>
<name>A0ABX1K1S3_9CELL</name>
<organism evidence="2 3">
    <name type="scientific">Cellulomonas septica</name>
    <dbReference type="NCBI Taxonomy" id="285080"/>
    <lineage>
        <taxon>Bacteria</taxon>
        <taxon>Bacillati</taxon>
        <taxon>Actinomycetota</taxon>
        <taxon>Actinomycetes</taxon>
        <taxon>Micrococcales</taxon>
        <taxon>Cellulomonadaceae</taxon>
        <taxon>Cellulomonas</taxon>
    </lineage>
</organism>
<evidence type="ECO:0008006" key="4">
    <source>
        <dbReference type="Google" id="ProtNLM"/>
    </source>
</evidence>
<evidence type="ECO:0000313" key="2">
    <source>
        <dbReference type="EMBL" id="NKY39907.1"/>
    </source>
</evidence>
<sequence>MRRRLALAAAVVLAVSGCAGQEGGTGVVEGGPVAYVTPSSDGGDAALLEGTVSVTDVCLTVVDELGQRWLPVFQRPRTTWDGTTLTYDGTSYTDGGHIRLGGGSGSTDSADYVPDGCEFDLAFSVAP</sequence>
<evidence type="ECO:0000313" key="3">
    <source>
        <dbReference type="Proteomes" id="UP000777774"/>
    </source>
</evidence>
<feature type="signal peptide" evidence="1">
    <location>
        <begin position="1"/>
        <end position="21"/>
    </location>
</feature>
<evidence type="ECO:0000256" key="1">
    <source>
        <dbReference type="SAM" id="SignalP"/>
    </source>
</evidence>
<accession>A0ABX1K1S3</accession>
<dbReference type="Proteomes" id="UP000777774">
    <property type="component" value="Unassembled WGS sequence"/>
</dbReference>
<gene>
    <name evidence="2" type="ORF">HGA02_10300</name>
</gene>
<reference evidence="2 3" key="1">
    <citation type="submission" date="2020-04" db="EMBL/GenBank/DDBJ databases">
        <title>MicrobeNet Type strains.</title>
        <authorList>
            <person name="Nicholson A.C."/>
        </authorList>
    </citation>
    <scope>NUCLEOTIDE SEQUENCE [LARGE SCALE GENOMIC DNA]</scope>
    <source>
        <strain evidence="2 3">ATCC BAA-787</strain>
    </source>
</reference>
<dbReference type="RefSeq" id="WP_168678929.1">
    <property type="nucleotide sequence ID" value="NZ_JAAXOY010000232.1"/>
</dbReference>
<dbReference type="PROSITE" id="PS51257">
    <property type="entry name" value="PROKAR_LIPOPROTEIN"/>
    <property type="match status" value="1"/>
</dbReference>
<comment type="caution">
    <text evidence="2">The sequence shown here is derived from an EMBL/GenBank/DDBJ whole genome shotgun (WGS) entry which is preliminary data.</text>
</comment>